<proteinExistence type="predicted"/>
<protein>
    <recommendedName>
        <fullName evidence="3">BZIP domain-containing protein</fullName>
    </recommendedName>
</protein>
<feature type="compositionally biased region" description="Polar residues" evidence="1">
    <location>
        <begin position="1"/>
        <end position="21"/>
    </location>
</feature>
<sequence length="207" mass="24542">MSNLDLSMMNNEVQQPPTSSKMDARRARNREHARLSRERKRKQMAILEEENESIRRDLDEIQNQRSHLALLLEQSEAENKRLRAWIDTYYVTPYSQQQQQHHFEEKGGDQVGELPQGKADVVQQHYDIDEEYHHDERQNIMFYQQHSRRQQEIQINQTSPADGNLTNHFLLGQANNMNHIPQQEYLQQKNQKDTKTQQKQQAPITAA</sequence>
<reference evidence="2" key="1">
    <citation type="submission" date="2021-01" db="EMBL/GenBank/DDBJ databases">
        <authorList>
            <person name="Corre E."/>
            <person name="Pelletier E."/>
            <person name="Niang G."/>
            <person name="Scheremetjew M."/>
            <person name="Finn R."/>
            <person name="Kale V."/>
            <person name="Holt S."/>
            <person name="Cochrane G."/>
            <person name="Meng A."/>
            <person name="Brown T."/>
            <person name="Cohen L."/>
        </authorList>
    </citation>
    <scope>NUCLEOTIDE SEQUENCE</scope>
    <source>
        <strain evidence="2">CCMP1510</strain>
    </source>
</reference>
<name>A0A7S3JMZ0_9STRA</name>
<dbReference type="EMBL" id="HBIJ01000332">
    <property type="protein sequence ID" value="CAE0359542.1"/>
    <property type="molecule type" value="Transcribed_RNA"/>
</dbReference>
<dbReference type="AlphaFoldDB" id="A0A7S3JMZ0"/>
<gene>
    <name evidence="2" type="ORF">ALAG00032_LOCUS270</name>
</gene>
<organism evidence="2">
    <name type="scientific">Aureoumbra lagunensis</name>
    <dbReference type="NCBI Taxonomy" id="44058"/>
    <lineage>
        <taxon>Eukaryota</taxon>
        <taxon>Sar</taxon>
        <taxon>Stramenopiles</taxon>
        <taxon>Ochrophyta</taxon>
        <taxon>Pelagophyceae</taxon>
        <taxon>Pelagomonadales</taxon>
        <taxon>Aureoumbra</taxon>
    </lineage>
</organism>
<accession>A0A7S3JMZ0</accession>
<feature type="region of interest" description="Disordered" evidence="1">
    <location>
        <begin position="187"/>
        <end position="207"/>
    </location>
</feature>
<feature type="region of interest" description="Disordered" evidence="1">
    <location>
        <begin position="1"/>
        <end position="40"/>
    </location>
</feature>
<evidence type="ECO:0008006" key="3">
    <source>
        <dbReference type="Google" id="ProtNLM"/>
    </source>
</evidence>
<evidence type="ECO:0000256" key="1">
    <source>
        <dbReference type="SAM" id="MobiDB-lite"/>
    </source>
</evidence>
<evidence type="ECO:0000313" key="2">
    <source>
        <dbReference type="EMBL" id="CAE0359542.1"/>
    </source>
</evidence>
<feature type="compositionally biased region" description="Basic and acidic residues" evidence="1">
    <location>
        <begin position="22"/>
        <end position="36"/>
    </location>
</feature>